<comment type="similarity">
    <text evidence="4">Belongs to the CFAP96 family.</text>
</comment>
<keyword evidence="2" id="KW-0963">Cytoplasm</keyword>
<sequence length="257" mass="28781">MRNKAKIRTPNGFRFSSPMKKSASSGDFEGTFYDERSKQYKDQGPLLPHHHQHINFKKGSERNFLTSPLRKGGPGYPARGFGGTDIEYKPEPYDRRRQLARQESALHRKAVGERRAFVSTARRIAQFDDQDHASVSKVYTEDEGCLPPKPDPAAGLTPMEATTTALEAQRKLGVFRPSSPPKTCVIESTFTGFPKFMSEPYDEKGVRAAQKPDRLKPIAVQVEKLPDNIKERKAFMPSAIPKTGLVKSTAKMGLHVH</sequence>
<dbReference type="EMBL" id="HBIU01049877">
    <property type="protein sequence ID" value="CAE0643503.1"/>
    <property type="molecule type" value="Transcribed_RNA"/>
</dbReference>
<dbReference type="AlphaFoldDB" id="A0A7S3Y7S7"/>
<evidence type="ECO:0000256" key="1">
    <source>
        <dbReference type="ARBA" id="ARBA00004300"/>
    </source>
</evidence>
<evidence type="ECO:0000256" key="6">
    <source>
        <dbReference type="SAM" id="MobiDB-lite"/>
    </source>
</evidence>
<feature type="compositionally biased region" description="Gly residues" evidence="6">
    <location>
        <begin position="72"/>
        <end position="83"/>
    </location>
</feature>
<name>A0A7S3Y7S7_HETAK</name>
<dbReference type="GO" id="GO:0005813">
    <property type="term" value="C:centrosome"/>
    <property type="evidence" value="ECO:0007669"/>
    <property type="project" value="UniProtKB-SubCell"/>
</dbReference>
<proteinExistence type="inferred from homology"/>
<evidence type="ECO:0000256" key="5">
    <source>
        <dbReference type="ARBA" id="ARBA00035693"/>
    </source>
</evidence>
<gene>
    <name evidence="7" type="ORF">HAKA00212_LOCUS22141</name>
</gene>
<reference evidence="7" key="1">
    <citation type="submission" date="2021-01" db="EMBL/GenBank/DDBJ databases">
        <authorList>
            <person name="Corre E."/>
            <person name="Pelletier E."/>
            <person name="Niang G."/>
            <person name="Scheremetjew M."/>
            <person name="Finn R."/>
            <person name="Kale V."/>
            <person name="Holt S."/>
            <person name="Cochrane G."/>
            <person name="Meng A."/>
            <person name="Brown T."/>
            <person name="Cohen L."/>
        </authorList>
    </citation>
    <scope>NUCLEOTIDE SEQUENCE</scope>
    <source>
        <strain evidence="7">CCMP3107</strain>
    </source>
</reference>
<feature type="region of interest" description="Disordered" evidence="6">
    <location>
        <begin position="59"/>
        <end position="86"/>
    </location>
</feature>
<dbReference type="Pfam" id="PF15239">
    <property type="entry name" value="CFAP96-like"/>
    <property type="match status" value="1"/>
</dbReference>
<feature type="region of interest" description="Disordered" evidence="6">
    <location>
        <begin position="1"/>
        <end position="30"/>
    </location>
</feature>
<dbReference type="PANTHER" id="PTHR31144">
    <property type="entry name" value="UPF0602 PROTEIN C4ORF47"/>
    <property type="match status" value="1"/>
</dbReference>
<dbReference type="InterPro" id="IPR029358">
    <property type="entry name" value="CFAP96"/>
</dbReference>
<protein>
    <recommendedName>
        <fullName evidence="5">Cilia-and flagella-associated protein 96</fullName>
    </recommendedName>
</protein>
<evidence type="ECO:0000256" key="3">
    <source>
        <dbReference type="ARBA" id="ARBA00023212"/>
    </source>
</evidence>
<evidence type="ECO:0000313" key="7">
    <source>
        <dbReference type="EMBL" id="CAE0643503.1"/>
    </source>
</evidence>
<dbReference type="GO" id="GO:0005881">
    <property type="term" value="C:cytoplasmic microtubule"/>
    <property type="evidence" value="ECO:0007669"/>
    <property type="project" value="TreeGrafter"/>
</dbReference>
<dbReference type="PANTHER" id="PTHR31144:SF1">
    <property type="entry name" value="UPF0602 PROTEIN C4ORF47"/>
    <property type="match status" value="1"/>
</dbReference>
<evidence type="ECO:0000256" key="2">
    <source>
        <dbReference type="ARBA" id="ARBA00022490"/>
    </source>
</evidence>
<comment type="subcellular location">
    <subcellularLocation>
        <location evidence="1">Cytoplasm</location>
        <location evidence="1">Cytoskeleton</location>
        <location evidence="1">Microtubule organizing center</location>
        <location evidence="1">Centrosome</location>
    </subcellularLocation>
</comment>
<accession>A0A7S3Y7S7</accession>
<organism evidence="7">
    <name type="scientific">Heterosigma akashiwo</name>
    <name type="common">Chromophytic alga</name>
    <name type="synonym">Heterosigma carterae</name>
    <dbReference type="NCBI Taxonomy" id="2829"/>
    <lineage>
        <taxon>Eukaryota</taxon>
        <taxon>Sar</taxon>
        <taxon>Stramenopiles</taxon>
        <taxon>Ochrophyta</taxon>
        <taxon>Raphidophyceae</taxon>
        <taxon>Chattonellales</taxon>
        <taxon>Chattonellaceae</taxon>
        <taxon>Heterosigma</taxon>
    </lineage>
</organism>
<evidence type="ECO:0000256" key="4">
    <source>
        <dbReference type="ARBA" id="ARBA00035656"/>
    </source>
</evidence>
<keyword evidence="3" id="KW-0206">Cytoskeleton</keyword>